<evidence type="ECO:0000313" key="1">
    <source>
        <dbReference type="EMBL" id="OLP74701.1"/>
    </source>
</evidence>
<gene>
    <name evidence="1" type="ORF">AK812_SmicGene45686</name>
</gene>
<name>A0A1Q9BVK0_SYMMI</name>
<dbReference type="EMBL" id="LSRX01003327">
    <property type="protein sequence ID" value="OLP74701.1"/>
    <property type="molecule type" value="Genomic_DNA"/>
</dbReference>
<dbReference type="OMA" id="IMSAKVC"/>
<dbReference type="Proteomes" id="UP000186817">
    <property type="component" value="Unassembled WGS sequence"/>
</dbReference>
<evidence type="ECO:0000313" key="2">
    <source>
        <dbReference type="Proteomes" id="UP000186817"/>
    </source>
</evidence>
<organism evidence="1 2">
    <name type="scientific">Symbiodinium microadriaticum</name>
    <name type="common">Dinoflagellate</name>
    <name type="synonym">Zooxanthella microadriatica</name>
    <dbReference type="NCBI Taxonomy" id="2951"/>
    <lineage>
        <taxon>Eukaryota</taxon>
        <taxon>Sar</taxon>
        <taxon>Alveolata</taxon>
        <taxon>Dinophyceae</taxon>
        <taxon>Suessiales</taxon>
        <taxon>Symbiodiniaceae</taxon>
        <taxon>Symbiodinium</taxon>
    </lineage>
</organism>
<protein>
    <submittedName>
        <fullName evidence="1">Uncharacterized protein</fullName>
    </submittedName>
</protein>
<accession>A0A1Q9BVK0</accession>
<comment type="caution">
    <text evidence="1">The sequence shown here is derived from an EMBL/GenBank/DDBJ whole genome shotgun (WGS) entry which is preliminary data.</text>
</comment>
<proteinExistence type="predicted"/>
<keyword evidence="2" id="KW-1185">Reference proteome</keyword>
<reference evidence="1 2" key="1">
    <citation type="submission" date="2016-02" db="EMBL/GenBank/DDBJ databases">
        <title>Genome analysis of coral dinoflagellate symbionts highlights evolutionary adaptations to a symbiotic lifestyle.</title>
        <authorList>
            <person name="Aranda M."/>
            <person name="Li Y."/>
            <person name="Liew Y.J."/>
            <person name="Baumgarten S."/>
            <person name="Simakov O."/>
            <person name="Wilson M."/>
            <person name="Piel J."/>
            <person name="Ashoor H."/>
            <person name="Bougouffa S."/>
            <person name="Bajic V.B."/>
            <person name="Ryu T."/>
            <person name="Ravasi T."/>
            <person name="Bayer T."/>
            <person name="Micklem G."/>
            <person name="Kim H."/>
            <person name="Bhak J."/>
            <person name="Lajeunesse T.C."/>
            <person name="Voolstra C.R."/>
        </authorList>
    </citation>
    <scope>NUCLEOTIDE SEQUENCE [LARGE SCALE GENOMIC DNA]</scope>
    <source>
        <strain evidence="1 2">CCMP2467</strain>
    </source>
</reference>
<dbReference type="AlphaFoldDB" id="A0A1Q9BVK0"/>
<dbReference type="OrthoDB" id="433873at2759"/>
<feature type="non-terminal residue" evidence="1">
    <location>
        <position position="276"/>
    </location>
</feature>
<sequence>MLSSSVTVLQQELPRELGTACVSGDCSESLAMDVWLALQRMSYPDKDAAWKHMKAVGHKQERRFPGYSFLPRGGLSSPYVRFLTDADLIFNATSSGNVDPEDFYMLHELAVELFRGRANLHSARIVSGGEELFDEDIHTADDMAQVCTFVRQGCDVATLTGSYRLPSGWHVPVDLTLQKGDKDMSKATRLDRILSNIEDLNFAKVVSRVRGMLKPAGKARLSDAWNRQGGALRFLVTQLRLVSRMPLKEQQPYLSFLQLPPGFTPEAWKHAAEIDT</sequence>